<reference evidence="2 3" key="1">
    <citation type="journal article" date="2020" name="ISME J.">
        <title>Uncovering the hidden diversity of litter-decomposition mechanisms in mushroom-forming fungi.</title>
        <authorList>
            <person name="Floudas D."/>
            <person name="Bentzer J."/>
            <person name="Ahren D."/>
            <person name="Johansson T."/>
            <person name="Persson P."/>
            <person name="Tunlid A."/>
        </authorList>
    </citation>
    <scope>NUCLEOTIDE SEQUENCE [LARGE SCALE GENOMIC DNA]</scope>
    <source>
        <strain evidence="2 3">CBS 175.51</strain>
    </source>
</reference>
<feature type="region of interest" description="Disordered" evidence="1">
    <location>
        <begin position="189"/>
        <end position="228"/>
    </location>
</feature>
<protein>
    <submittedName>
        <fullName evidence="2">Uncharacterized protein</fullName>
    </submittedName>
</protein>
<name>A0A8H5C4R0_9AGAR</name>
<accession>A0A8H5C4R0</accession>
<feature type="compositionally biased region" description="Low complexity" evidence="1">
    <location>
        <begin position="205"/>
        <end position="214"/>
    </location>
</feature>
<sequence length="228" mass="25103">MSNRGEYAGGSPPCTTIDPSNGHRLLSSRKTLNAVYGRLAALHAVFAHRKTICCDFVIQFSASASIIAFPEPSRRTHWHGSAKEFDSSWPTRLRAVFLFDASLIHSQNSSCSVQDVTFPSQCTRHHRCYRIFRRSSPGTFLLRLRRERPPRPSFASSKDLNLTVTQVSTAPMAPQSTARPLLAGSISVATSSKPPTFSIEPPPVASLRSRLSSALRRRDADAHCTQAP</sequence>
<evidence type="ECO:0000313" key="3">
    <source>
        <dbReference type="Proteomes" id="UP000541558"/>
    </source>
</evidence>
<keyword evidence="3" id="KW-1185">Reference proteome</keyword>
<dbReference type="AlphaFoldDB" id="A0A8H5C4R0"/>
<gene>
    <name evidence="2" type="ORF">D9611_010925</name>
</gene>
<evidence type="ECO:0000256" key="1">
    <source>
        <dbReference type="SAM" id="MobiDB-lite"/>
    </source>
</evidence>
<comment type="caution">
    <text evidence="2">The sequence shown here is derived from an EMBL/GenBank/DDBJ whole genome shotgun (WGS) entry which is preliminary data.</text>
</comment>
<evidence type="ECO:0000313" key="2">
    <source>
        <dbReference type="EMBL" id="KAF5335061.1"/>
    </source>
</evidence>
<dbReference type="Proteomes" id="UP000541558">
    <property type="component" value="Unassembled WGS sequence"/>
</dbReference>
<proteinExistence type="predicted"/>
<dbReference type="EMBL" id="JAACJK010000064">
    <property type="protein sequence ID" value="KAF5335061.1"/>
    <property type="molecule type" value="Genomic_DNA"/>
</dbReference>
<organism evidence="2 3">
    <name type="scientific">Ephemerocybe angulata</name>
    <dbReference type="NCBI Taxonomy" id="980116"/>
    <lineage>
        <taxon>Eukaryota</taxon>
        <taxon>Fungi</taxon>
        <taxon>Dikarya</taxon>
        <taxon>Basidiomycota</taxon>
        <taxon>Agaricomycotina</taxon>
        <taxon>Agaricomycetes</taxon>
        <taxon>Agaricomycetidae</taxon>
        <taxon>Agaricales</taxon>
        <taxon>Agaricineae</taxon>
        <taxon>Psathyrellaceae</taxon>
        <taxon>Ephemerocybe</taxon>
    </lineage>
</organism>